<dbReference type="PROSITE" id="PS51462">
    <property type="entry name" value="NUDIX"/>
    <property type="match status" value="1"/>
</dbReference>
<dbReference type="InterPro" id="IPR029063">
    <property type="entry name" value="SAM-dependent_MTases_sf"/>
</dbReference>
<feature type="domain" description="Nudix hydrolase" evidence="3">
    <location>
        <begin position="200"/>
        <end position="331"/>
    </location>
</feature>
<keyword evidence="5" id="KW-1185">Reference proteome</keyword>
<protein>
    <submittedName>
        <fullName evidence="4">Methyltransferase, FxLD system</fullName>
    </submittedName>
</protein>
<evidence type="ECO:0000256" key="1">
    <source>
        <dbReference type="ARBA" id="ARBA00001946"/>
    </source>
</evidence>
<dbReference type="Proteomes" id="UP000275401">
    <property type="component" value="Unassembled WGS sequence"/>
</dbReference>
<dbReference type="GO" id="GO:0008168">
    <property type="term" value="F:methyltransferase activity"/>
    <property type="evidence" value="ECO:0007669"/>
    <property type="project" value="UniProtKB-KW"/>
</dbReference>
<dbReference type="PANTHER" id="PTHR43046:SF14">
    <property type="entry name" value="MUTT_NUDIX FAMILY PROTEIN"/>
    <property type="match status" value="1"/>
</dbReference>
<dbReference type="GO" id="GO:0016787">
    <property type="term" value="F:hydrolase activity"/>
    <property type="evidence" value="ECO:0007669"/>
    <property type="project" value="UniProtKB-KW"/>
</dbReference>
<dbReference type="Gene3D" id="3.90.79.10">
    <property type="entry name" value="Nucleoside Triphosphate Pyrophosphohydrolase"/>
    <property type="match status" value="1"/>
</dbReference>
<keyword evidence="4" id="KW-0489">Methyltransferase</keyword>
<dbReference type="SUPFAM" id="SSF55811">
    <property type="entry name" value="Nudix"/>
    <property type="match status" value="1"/>
</dbReference>
<dbReference type="PANTHER" id="PTHR43046">
    <property type="entry name" value="GDP-MANNOSE MANNOSYL HYDROLASE"/>
    <property type="match status" value="1"/>
</dbReference>
<reference evidence="4 5" key="1">
    <citation type="submission" date="2018-11" db="EMBL/GenBank/DDBJ databases">
        <title>The Potential of Streptomyces as Biocontrol Agents against the Tomato grey mould, Botrytis cinerea (Gray mold) Frontiers in Microbiology.</title>
        <authorList>
            <person name="Li D."/>
        </authorList>
    </citation>
    <scope>NUCLEOTIDE SEQUENCE [LARGE SCALE GENOMIC DNA]</scope>
    <source>
        <strain evidence="4 5">NEAU-LD23</strain>
    </source>
</reference>
<evidence type="ECO:0000259" key="3">
    <source>
        <dbReference type="PROSITE" id="PS51462"/>
    </source>
</evidence>
<dbReference type="InterPro" id="IPR020476">
    <property type="entry name" value="Nudix_hydrolase"/>
</dbReference>
<dbReference type="AlphaFoldDB" id="A0A3M8X5I3"/>
<evidence type="ECO:0000256" key="2">
    <source>
        <dbReference type="ARBA" id="ARBA00022801"/>
    </source>
</evidence>
<dbReference type="Gene3D" id="3.40.50.150">
    <property type="entry name" value="Vaccinia Virus protein VP39"/>
    <property type="match status" value="2"/>
</dbReference>
<gene>
    <name evidence="4" type="primary">fxlM</name>
    <name evidence="4" type="ORF">EEJ42_02330</name>
</gene>
<comment type="cofactor">
    <cofactor evidence="1">
        <name>Mg(2+)</name>
        <dbReference type="ChEBI" id="CHEBI:18420"/>
    </cofactor>
</comment>
<sequence>MRYTRVEWSEHSAEGRGFRPLGDKEKALFVEHVPAPEGGRALDAYCGAGELAVFLASLGYAVDGADFAEGALVRACSKHADADGVRWLWLDVEHDDPVELHEDGYDLITMRLSVAFLRDRARTVRALSARLRPGGALVIITPLVASTPKERRDTALDEDEIGLLTEGWEQAERRDADGLAFLVLREPQQGFTTVEKGRPEPQAVLGACAVVTDAAGRVLLGRSTRGMWELPGGRLETGESAEAASVRELAEETGLKASLDDAHLLTILHDDRVDVRRISAVVRITAWTGDLALPEPHRFTRWEWHDPHTLASLGPVFAPSAQALEAVWPGVLPDLPPVHSYPHATTPPTVDGEPEEAVRLRNQMADTVIAGGWAPSTRVQQALRAVPRHRFIPESPLPAAYDHDLPIVTRRDETGRAVSSISAAWLQADMIEKLRLDPGAVVFEAGSGGYNAELMAAVTAPAGRVITVDLDPHVIHRTRRLCAEAGSGRVTAVLGDGSLGAPGHVPAGGFDGSVITHNVWDVAPAWREQLAEGRYLVLPLEIHGYTRAIALQRKGDVLHARDWTYCGFLRDRGGAARTTPKVPLAEGLLRLRFHDGPVLDATGLDEALRGERHEVATGVVLPGGYSYATLQLYAATTLTGFCRLTPDRSADNPLVAAPPGQGAAALIGEGSLAYLTLVNLRHGETPTESRWEFCVHAYGPAGPILAERMATCVRDWDQHVRHSGYPQMTVHPANMPDHELPAGQVLTKHTSRLVFRWPGSAECAGPEARTETGGADE</sequence>
<dbReference type="CDD" id="cd04678">
    <property type="entry name" value="NUDIX_MTH2_Nudt15"/>
    <property type="match status" value="1"/>
</dbReference>
<evidence type="ECO:0000313" key="5">
    <source>
        <dbReference type="Proteomes" id="UP000275401"/>
    </source>
</evidence>
<proteinExistence type="predicted"/>
<keyword evidence="4" id="KW-0808">Transferase</keyword>
<evidence type="ECO:0000313" key="4">
    <source>
        <dbReference type="EMBL" id="RNG37377.1"/>
    </source>
</evidence>
<dbReference type="Pfam" id="PF00293">
    <property type="entry name" value="NUDIX"/>
    <property type="match status" value="1"/>
</dbReference>
<dbReference type="Pfam" id="PF01135">
    <property type="entry name" value="PCMT"/>
    <property type="match status" value="1"/>
</dbReference>
<dbReference type="GO" id="GO:0032259">
    <property type="term" value="P:methylation"/>
    <property type="evidence" value="ECO:0007669"/>
    <property type="project" value="UniProtKB-KW"/>
</dbReference>
<keyword evidence="2" id="KW-0378">Hydrolase</keyword>
<dbReference type="SUPFAM" id="SSF53335">
    <property type="entry name" value="S-adenosyl-L-methionine-dependent methyltransferases"/>
    <property type="match status" value="2"/>
</dbReference>
<dbReference type="RefSeq" id="WP_123098366.1">
    <property type="nucleotide sequence ID" value="NZ_RIBZ01000032.1"/>
</dbReference>
<dbReference type="NCBIfam" id="TIGR04364">
    <property type="entry name" value="methyltran_FxLD"/>
    <property type="match status" value="1"/>
</dbReference>
<dbReference type="CDD" id="cd02440">
    <property type="entry name" value="AdoMet_MTases"/>
    <property type="match status" value="2"/>
</dbReference>
<dbReference type="PRINTS" id="PR00502">
    <property type="entry name" value="NUDIXFAMILY"/>
</dbReference>
<dbReference type="InterPro" id="IPR013217">
    <property type="entry name" value="Methyltransf_12"/>
</dbReference>
<organism evidence="4 5">
    <name type="scientific">Streptomyces botrytidirepellens</name>
    <dbReference type="NCBI Taxonomy" id="2486417"/>
    <lineage>
        <taxon>Bacteria</taxon>
        <taxon>Bacillati</taxon>
        <taxon>Actinomycetota</taxon>
        <taxon>Actinomycetes</taxon>
        <taxon>Kitasatosporales</taxon>
        <taxon>Streptomycetaceae</taxon>
        <taxon>Streptomyces</taxon>
    </lineage>
</organism>
<dbReference type="InterPro" id="IPR015797">
    <property type="entry name" value="NUDIX_hydrolase-like_dom_sf"/>
</dbReference>
<dbReference type="InterPro" id="IPR000086">
    <property type="entry name" value="NUDIX_hydrolase_dom"/>
</dbReference>
<dbReference type="Pfam" id="PF08242">
    <property type="entry name" value="Methyltransf_12"/>
    <property type="match status" value="1"/>
</dbReference>
<accession>A0A3M8X5I3</accession>
<dbReference type="InterPro" id="IPR027573">
    <property type="entry name" value="Methyltran_FxLD"/>
</dbReference>
<dbReference type="EMBL" id="RIBZ01000032">
    <property type="protein sequence ID" value="RNG37377.1"/>
    <property type="molecule type" value="Genomic_DNA"/>
</dbReference>
<name>A0A3M8X5I3_9ACTN</name>
<comment type="caution">
    <text evidence="4">The sequence shown here is derived from an EMBL/GenBank/DDBJ whole genome shotgun (WGS) entry which is preliminary data.</text>
</comment>